<name>A0ABD2NM42_9CUCU</name>
<accession>A0ABD2NM42</accession>
<comment type="caution">
    <text evidence="2">The sequence shown here is derived from an EMBL/GenBank/DDBJ whole genome shotgun (WGS) entry which is preliminary data.</text>
</comment>
<feature type="compositionally biased region" description="Polar residues" evidence="1">
    <location>
        <begin position="218"/>
        <end position="232"/>
    </location>
</feature>
<dbReference type="InterPro" id="IPR026682">
    <property type="entry name" value="AKT1S1"/>
</dbReference>
<proteinExistence type="predicted"/>
<protein>
    <submittedName>
        <fullName evidence="2">Uncharacterized protein</fullName>
    </submittedName>
</protein>
<evidence type="ECO:0000313" key="3">
    <source>
        <dbReference type="Proteomes" id="UP001516400"/>
    </source>
</evidence>
<reference evidence="2 3" key="1">
    <citation type="journal article" date="2021" name="BMC Biol.">
        <title>Horizontally acquired antibacterial genes associated with adaptive radiation of ladybird beetles.</title>
        <authorList>
            <person name="Li H.S."/>
            <person name="Tang X.F."/>
            <person name="Huang Y.H."/>
            <person name="Xu Z.Y."/>
            <person name="Chen M.L."/>
            <person name="Du X.Y."/>
            <person name="Qiu B.Y."/>
            <person name="Chen P.T."/>
            <person name="Zhang W."/>
            <person name="Slipinski A."/>
            <person name="Escalona H.E."/>
            <person name="Waterhouse R.M."/>
            <person name="Zwick A."/>
            <person name="Pang H."/>
        </authorList>
    </citation>
    <scope>NUCLEOTIDE SEQUENCE [LARGE SCALE GENOMIC DNA]</scope>
    <source>
        <strain evidence="2">SYSU2018</strain>
    </source>
</reference>
<feature type="region of interest" description="Disordered" evidence="1">
    <location>
        <begin position="275"/>
        <end position="301"/>
    </location>
</feature>
<gene>
    <name evidence="2" type="ORF">HHI36_016927</name>
</gene>
<dbReference type="Proteomes" id="UP001516400">
    <property type="component" value="Unassembled WGS sequence"/>
</dbReference>
<dbReference type="Pfam" id="PF15798">
    <property type="entry name" value="PRAS"/>
    <property type="match status" value="1"/>
</dbReference>
<keyword evidence="3" id="KW-1185">Reference proteome</keyword>
<sequence>MKMDIVGCKCLNIIIETGVSEFPVVEKSHLELTIEENEDNFFKNENLRQVENLDNIMRNLPGLVETREVGSWIIHYCINCKVHTHAVHKEKGASCVLVNSNLLASDIIKKLKNSDNFSKAFGILIDTSQYDENEDTFYPSEVEPVLKGIKQTSTENMRKETALVEERIKQFTEDQYTILDNLREKLFNEEHALIRTVLHHISTKSKNNAEELNKPDVDTQSSPQCEKNSEESLNQAMASNQMMKHTPKRQKSTPVQNNYDSDFLFDFDGIEERSLENEEEVESDNDYVTPNLKNSSKCNPRTRTSSIKIAKSLPMDIPVFMRLKKEDEADQDDEDLQSIDDNVDIAASIKKLAKSVHGSGIFGELPRPRFSTQL</sequence>
<feature type="compositionally biased region" description="Polar residues" evidence="1">
    <location>
        <begin position="286"/>
        <end position="301"/>
    </location>
</feature>
<feature type="region of interest" description="Disordered" evidence="1">
    <location>
        <begin position="206"/>
        <end position="232"/>
    </location>
</feature>
<evidence type="ECO:0000313" key="2">
    <source>
        <dbReference type="EMBL" id="KAL3279416.1"/>
    </source>
</evidence>
<evidence type="ECO:0000256" key="1">
    <source>
        <dbReference type="SAM" id="MobiDB-lite"/>
    </source>
</evidence>
<organism evidence="2 3">
    <name type="scientific">Cryptolaemus montrouzieri</name>
    <dbReference type="NCBI Taxonomy" id="559131"/>
    <lineage>
        <taxon>Eukaryota</taxon>
        <taxon>Metazoa</taxon>
        <taxon>Ecdysozoa</taxon>
        <taxon>Arthropoda</taxon>
        <taxon>Hexapoda</taxon>
        <taxon>Insecta</taxon>
        <taxon>Pterygota</taxon>
        <taxon>Neoptera</taxon>
        <taxon>Endopterygota</taxon>
        <taxon>Coleoptera</taxon>
        <taxon>Polyphaga</taxon>
        <taxon>Cucujiformia</taxon>
        <taxon>Coccinelloidea</taxon>
        <taxon>Coccinellidae</taxon>
        <taxon>Scymninae</taxon>
        <taxon>Scymnini</taxon>
        <taxon>Cryptolaemus</taxon>
    </lineage>
</organism>
<dbReference type="AlphaFoldDB" id="A0ABD2NM42"/>
<dbReference type="EMBL" id="JABFTP020000124">
    <property type="protein sequence ID" value="KAL3279416.1"/>
    <property type="molecule type" value="Genomic_DNA"/>
</dbReference>
<feature type="compositionally biased region" description="Basic and acidic residues" evidence="1">
    <location>
        <begin position="207"/>
        <end position="217"/>
    </location>
</feature>
<dbReference type="PANTHER" id="PTHR21844:SF2">
    <property type="entry name" value="PROLINE-RICH AKT1 SUBSTRATE 1"/>
    <property type="match status" value="1"/>
</dbReference>
<dbReference type="PANTHER" id="PTHR21844">
    <property type="entry name" value="AKT1 SUBSTRATE 1 PROTEIN"/>
    <property type="match status" value="1"/>
</dbReference>